<evidence type="ECO:0000313" key="5">
    <source>
        <dbReference type="EMBL" id="MCY8456978.1"/>
    </source>
</evidence>
<dbReference type="CDD" id="cd00592">
    <property type="entry name" value="HTH_MerR-like"/>
    <property type="match status" value="1"/>
</dbReference>
<proteinExistence type="predicted"/>
<dbReference type="PROSITE" id="PS50937">
    <property type="entry name" value="HTH_MERR_2"/>
    <property type="match status" value="1"/>
</dbReference>
<evidence type="ECO:0000256" key="3">
    <source>
        <dbReference type="ARBA" id="ARBA00023163"/>
    </source>
</evidence>
<gene>
    <name evidence="5" type="ORF">MOC89_08685</name>
</gene>
<dbReference type="EMBL" id="JALAPQ010000010">
    <property type="protein sequence ID" value="MCY8456978.1"/>
    <property type="molecule type" value="Genomic_DNA"/>
</dbReference>
<reference evidence="5" key="1">
    <citation type="submission" date="2022-02" db="EMBL/GenBank/DDBJ databases">
        <title>Crop Bioprotection Bacillus Genome Sequencing.</title>
        <authorList>
            <person name="Dunlap C."/>
        </authorList>
    </citation>
    <scope>NUCLEOTIDE SEQUENCE</scope>
    <source>
        <strain evidence="5">WR1O2A-53</strain>
    </source>
</reference>
<dbReference type="SUPFAM" id="SSF46955">
    <property type="entry name" value="Putative DNA-binding domain"/>
    <property type="match status" value="1"/>
</dbReference>
<evidence type="ECO:0000256" key="2">
    <source>
        <dbReference type="ARBA" id="ARBA00023125"/>
    </source>
</evidence>
<sequence length="274" mass="32067">MKYKISEVAALLNFSTNTIRRYEKMGYITSKRSETSNYRYYHEEDIIMLMNLKLLRKYDFTLPEIDGMKSSELPGLITAFERKIEEFDNRISYLKNLRHRLKDDLVLMKKSNGSNHCYIRDCVDLSYVLYQSGDKLLKEPNRLATVQKFVNVSPEVQRIYLIRKKDVEKDHIILNAGWAIKSAHLEKYKIAHNEYTEKYDKRKSLLTMAKLPLNIDEASKSNSLKKFLLNEPFQYMENHNLQVTGDIIGIVVANVLEGNQAIQYILLGIPITRM</sequence>
<name>A0A9Q4E549_BACSC</name>
<comment type="caution">
    <text evidence="5">The sequence shown here is derived from an EMBL/GenBank/DDBJ whole genome shotgun (WGS) entry which is preliminary data.</text>
</comment>
<dbReference type="GO" id="GO:0003700">
    <property type="term" value="F:DNA-binding transcription factor activity"/>
    <property type="evidence" value="ECO:0007669"/>
    <property type="project" value="InterPro"/>
</dbReference>
<dbReference type="PANTHER" id="PTHR30204">
    <property type="entry name" value="REDOX-CYCLING DRUG-SENSING TRANSCRIPTIONAL ACTIVATOR SOXR"/>
    <property type="match status" value="1"/>
</dbReference>
<dbReference type="AlphaFoldDB" id="A0A9Q4E549"/>
<evidence type="ECO:0000313" key="6">
    <source>
        <dbReference type="Proteomes" id="UP001078573"/>
    </source>
</evidence>
<dbReference type="PANTHER" id="PTHR30204:SF94">
    <property type="entry name" value="HEAVY METAL-DEPENDENT TRANSCRIPTIONAL REGULATOR HI_0293-RELATED"/>
    <property type="match status" value="1"/>
</dbReference>
<feature type="domain" description="HTH merR-type" evidence="4">
    <location>
        <begin position="2"/>
        <end position="71"/>
    </location>
</feature>
<dbReference type="GO" id="GO:0003677">
    <property type="term" value="F:DNA binding"/>
    <property type="evidence" value="ECO:0007669"/>
    <property type="project" value="UniProtKB-KW"/>
</dbReference>
<dbReference type="SMART" id="SM00422">
    <property type="entry name" value="HTH_MERR"/>
    <property type="match status" value="1"/>
</dbReference>
<dbReference type="Proteomes" id="UP001078573">
    <property type="component" value="Unassembled WGS sequence"/>
</dbReference>
<protein>
    <submittedName>
        <fullName evidence="5">MerR family transcriptional regulator</fullName>
    </submittedName>
</protein>
<keyword evidence="3" id="KW-0804">Transcription</keyword>
<organism evidence="5 6">
    <name type="scientific">Bacillus spizizenii</name>
    <name type="common">Bacillus subtilis subsp. spizizenii</name>
    <dbReference type="NCBI Taxonomy" id="96241"/>
    <lineage>
        <taxon>Bacteria</taxon>
        <taxon>Bacillati</taxon>
        <taxon>Bacillota</taxon>
        <taxon>Bacilli</taxon>
        <taxon>Bacillales</taxon>
        <taxon>Bacillaceae</taxon>
        <taxon>Bacillus</taxon>
    </lineage>
</organism>
<keyword evidence="1" id="KW-0805">Transcription regulation</keyword>
<dbReference type="InterPro" id="IPR009061">
    <property type="entry name" value="DNA-bd_dom_put_sf"/>
</dbReference>
<dbReference type="InterPro" id="IPR000551">
    <property type="entry name" value="MerR-type_HTH_dom"/>
</dbReference>
<dbReference type="Gene3D" id="1.10.1660.10">
    <property type="match status" value="1"/>
</dbReference>
<dbReference type="Pfam" id="PF13411">
    <property type="entry name" value="MerR_1"/>
    <property type="match status" value="1"/>
</dbReference>
<evidence type="ECO:0000259" key="4">
    <source>
        <dbReference type="PROSITE" id="PS50937"/>
    </source>
</evidence>
<evidence type="ECO:0000256" key="1">
    <source>
        <dbReference type="ARBA" id="ARBA00023015"/>
    </source>
</evidence>
<accession>A0A9Q4E549</accession>
<dbReference type="InterPro" id="IPR047057">
    <property type="entry name" value="MerR_fam"/>
</dbReference>
<keyword evidence="2" id="KW-0238">DNA-binding</keyword>